<name>A0A0M0L644_9BACI</name>
<feature type="domain" description="Nudix hydrolase" evidence="4">
    <location>
        <begin position="4"/>
        <end position="141"/>
    </location>
</feature>
<evidence type="ECO:0000313" key="6">
    <source>
        <dbReference type="Proteomes" id="UP000037558"/>
    </source>
</evidence>
<dbReference type="Proteomes" id="UP000037558">
    <property type="component" value="Unassembled WGS sequence"/>
</dbReference>
<dbReference type="EMBL" id="LILC01000013">
    <property type="protein sequence ID" value="KOO46143.1"/>
    <property type="molecule type" value="Genomic_DNA"/>
</dbReference>
<dbReference type="InterPro" id="IPR020476">
    <property type="entry name" value="Nudix_hydrolase"/>
</dbReference>
<sequence length="167" mass="18785">MSADYNRRLGVYAICEKDGKLLVVDKRTGPYRGRIDLPGGGVESFETIEEALKREIREETGLNVIESVRLGMSDFLLPFSAEETGYHMAIMYHLLSWEGSVTPVANQFSGQDADGARWVHPDDIKVETASPLVIEAMKWLKTGSLTDHTTVFDHWTIHSKTTQHDTF</sequence>
<dbReference type="PRINTS" id="PR00502">
    <property type="entry name" value="NUDIXFAMILY"/>
</dbReference>
<dbReference type="OrthoDB" id="369191at2"/>
<dbReference type="SUPFAM" id="SSF55811">
    <property type="entry name" value="Nudix"/>
    <property type="match status" value="1"/>
</dbReference>
<evidence type="ECO:0000256" key="2">
    <source>
        <dbReference type="ARBA" id="ARBA00022801"/>
    </source>
</evidence>
<comment type="similarity">
    <text evidence="3">Belongs to the Nudix hydrolase family.</text>
</comment>
<dbReference type="Pfam" id="PF00293">
    <property type="entry name" value="NUDIX"/>
    <property type="match status" value="1"/>
</dbReference>
<dbReference type="GO" id="GO:0016787">
    <property type="term" value="F:hydrolase activity"/>
    <property type="evidence" value="ECO:0007669"/>
    <property type="project" value="UniProtKB-KW"/>
</dbReference>
<dbReference type="InterPro" id="IPR015797">
    <property type="entry name" value="NUDIX_hydrolase-like_dom_sf"/>
</dbReference>
<reference evidence="6" key="1">
    <citation type="submission" date="2015-08" db="EMBL/GenBank/DDBJ databases">
        <title>Fjat-14210 dsm16467.</title>
        <authorList>
            <person name="Liu B."/>
            <person name="Wang J."/>
            <person name="Zhu Y."/>
            <person name="Liu G."/>
            <person name="Chen Q."/>
            <person name="Chen Z."/>
            <person name="Lan J."/>
            <person name="Che J."/>
            <person name="Ge C."/>
            <person name="Shi H."/>
            <person name="Pan Z."/>
            <person name="Liu X."/>
        </authorList>
    </citation>
    <scope>NUCLEOTIDE SEQUENCE [LARGE SCALE GENOMIC DNA]</scope>
    <source>
        <strain evidence="6">DSM 16467</strain>
    </source>
</reference>
<organism evidence="5 6">
    <name type="scientific">Priestia koreensis</name>
    <dbReference type="NCBI Taxonomy" id="284581"/>
    <lineage>
        <taxon>Bacteria</taxon>
        <taxon>Bacillati</taxon>
        <taxon>Bacillota</taxon>
        <taxon>Bacilli</taxon>
        <taxon>Bacillales</taxon>
        <taxon>Bacillaceae</taxon>
        <taxon>Priestia</taxon>
    </lineage>
</organism>
<dbReference type="PATRIC" id="fig|284581.3.peg.2029"/>
<keyword evidence="2 3" id="KW-0378">Hydrolase</keyword>
<dbReference type="Gene3D" id="3.90.79.10">
    <property type="entry name" value="Nucleoside Triphosphate Pyrophosphohydrolase"/>
    <property type="match status" value="1"/>
</dbReference>
<dbReference type="InterPro" id="IPR020084">
    <property type="entry name" value="NUDIX_hydrolase_CS"/>
</dbReference>
<dbReference type="PROSITE" id="PS51462">
    <property type="entry name" value="NUDIX"/>
    <property type="match status" value="1"/>
</dbReference>
<dbReference type="PANTHER" id="PTHR43046:SF14">
    <property type="entry name" value="MUTT_NUDIX FAMILY PROTEIN"/>
    <property type="match status" value="1"/>
</dbReference>
<dbReference type="AlphaFoldDB" id="A0A0M0L644"/>
<evidence type="ECO:0000313" key="5">
    <source>
        <dbReference type="EMBL" id="KOO46143.1"/>
    </source>
</evidence>
<accession>A0A0M0L644</accession>
<comment type="caution">
    <text evidence="5">The sequence shown here is derived from an EMBL/GenBank/DDBJ whole genome shotgun (WGS) entry which is preliminary data.</text>
</comment>
<dbReference type="CDD" id="cd04686">
    <property type="entry name" value="NUDIX_Hydrolase"/>
    <property type="match status" value="1"/>
</dbReference>
<evidence type="ECO:0000256" key="3">
    <source>
        <dbReference type="RuleBase" id="RU003476"/>
    </source>
</evidence>
<dbReference type="PANTHER" id="PTHR43046">
    <property type="entry name" value="GDP-MANNOSE MANNOSYL HYDROLASE"/>
    <property type="match status" value="1"/>
</dbReference>
<keyword evidence="6" id="KW-1185">Reference proteome</keyword>
<gene>
    <name evidence="5" type="ORF">AMD01_09760</name>
</gene>
<evidence type="ECO:0000259" key="4">
    <source>
        <dbReference type="PROSITE" id="PS51462"/>
    </source>
</evidence>
<dbReference type="InterPro" id="IPR000086">
    <property type="entry name" value="NUDIX_hydrolase_dom"/>
</dbReference>
<comment type="cofactor">
    <cofactor evidence="1">
        <name>Mg(2+)</name>
        <dbReference type="ChEBI" id="CHEBI:18420"/>
    </cofactor>
</comment>
<dbReference type="RefSeq" id="WP_053401211.1">
    <property type="nucleotide sequence ID" value="NZ_JAUKEN010000001.1"/>
</dbReference>
<protein>
    <recommendedName>
        <fullName evidence="4">Nudix hydrolase domain-containing protein</fullName>
    </recommendedName>
</protein>
<proteinExistence type="inferred from homology"/>
<evidence type="ECO:0000256" key="1">
    <source>
        <dbReference type="ARBA" id="ARBA00001946"/>
    </source>
</evidence>
<dbReference type="STRING" id="284581.AMD01_09760"/>
<dbReference type="PROSITE" id="PS00893">
    <property type="entry name" value="NUDIX_BOX"/>
    <property type="match status" value="1"/>
</dbReference>